<dbReference type="EC" id="2.3.1.54" evidence="2"/>
<accession>K1TQJ4</accession>
<reference evidence="2" key="1">
    <citation type="journal article" date="2013" name="Environ. Microbiol.">
        <title>Microbiota from the distal guts of lean and obese adolescents exhibit partial functional redundancy besides clear differences in community structure.</title>
        <authorList>
            <person name="Ferrer M."/>
            <person name="Ruiz A."/>
            <person name="Lanza F."/>
            <person name="Haange S.B."/>
            <person name="Oberbach A."/>
            <person name="Till H."/>
            <person name="Bargiela R."/>
            <person name="Campoy C."/>
            <person name="Segura M.T."/>
            <person name="Richter M."/>
            <person name="von Bergen M."/>
            <person name="Seifert J."/>
            <person name="Suarez A."/>
        </authorList>
    </citation>
    <scope>NUCLEOTIDE SEQUENCE</scope>
</reference>
<keyword evidence="2" id="KW-0808">Transferase</keyword>
<dbReference type="GO" id="GO:0005829">
    <property type="term" value="C:cytosol"/>
    <property type="evidence" value="ECO:0007669"/>
    <property type="project" value="TreeGrafter"/>
</dbReference>
<dbReference type="EMBL" id="AJWZ01002059">
    <property type="protein sequence ID" value="EKC71998.1"/>
    <property type="molecule type" value="Genomic_DNA"/>
</dbReference>
<name>K1TQJ4_9ZZZZ</name>
<gene>
    <name evidence="2" type="ORF">OBE_03113</name>
</gene>
<dbReference type="GO" id="GO:0008861">
    <property type="term" value="F:formate C-acetyltransferase activity"/>
    <property type="evidence" value="ECO:0007669"/>
    <property type="project" value="UniProtKB-EC"/>
</dbReference>
<evidence type="ECO:0000259" key="1">
    <source>
        <dbReference type="PROSITE" id="PS51554"/>
    </source>
</evidence>
<dbReference type="InterPro" id="IPR004184">
    <property type="entry name" value="PFL_dom"/>
</dbReference>
<dbReference type="AlphaFoldDB" id="K1TQJ4"/>
<evidence type="ECO:0000313" key="2">
    <source>
        <dbReference type="EMBL" id="EKC71998.1"/>
    </source>
</evidence>
<dbReference type="PANTHER" id="PTHR43641">
    <property type="entry name" value="FORMATE ACETYLTRANSFERASE 3-RELATED"/>
    <property type="match status" value="1"/>
</dbReference>
<dbReference type="Gene3D" id="3.20.70.20">
    <property type="match status" value="1"/>
</dbReference>
<feature type="non-terminal residue" evidence="2">
    <location>
        <position position="1"/>
    </location>
</feature>
<keyword evidence="2" id="KW-0456">Lyase</keyword>
<organism evidence="2">
    <name type="scientific">human gut metagenome</name>
    <dbReference type="NCBI Taxonomy" id="408170"/>
    <lineage>
        <taxon>unclassified sequences</taxon>
        <taxon>metagenomes</taxon>
        <taxon>organismal metagenomes</taxon>
    </lineage>
</organism>
<dbReference type="SUPFAM" id="SSF51998">
    <property type="entry name" value="PFL-like glycyl radical enzymes"/>
    <property type="match status" value="1"/>
</dbReference>
<keyword evidence="2" id="KW-0670">Pyruvate</keyword>
<dbReference type="PROSITE" id="PS51554">
    <property type="entry name" value="PFL"/>
    <property type="match status" value="1"/>
</dbReference>
<dbReference type="PANTHER" id="PTHR43641:SF2">
    <property type="entry name" value="DEHYDRATASE YBIW-RELATED"/>
    <property type="match status" value="1"/>
</dbReference>
<dbReference type="InterPro" id="IPR051215">
    <property type="entry name" value="GRE"/>
</dbReference>
<proteinExistence type="predicted"/>
<dbReference type="GO" id="GO:0016829">
    <property type="term" value="F:lyase activity"/>
    <property type="evidence" value="ECO:0007669"/>
    <property type="project" value="UniProtKB-KW"/>
</dbReference>
<dbReference type="Pfam" id="PF02901">
    <property type="entry name" value="PFL-like"/>
    <property type="match status" value="1"/>
</dbReference>
<comment type="caution">
    <text evidence="2">The sequence shown here is derived from an EMBL/GenBank/DDBJ whole genome shotgun (WGS) entry which is preliminary data.</text>
</comment>
<feature type="domain" description="PFL" evidence="1">
    <location>
        <begin position="1"/>
        <end position="182"/>
    </location>
</feature>
<sequence>NFIDALQSISFMYLCLHAEDVGGHTLGRIDQILYPYYKKDIDEGVITKEEAEEYFFDWWLKFNLSHIILETDSESWALPNTETDHTHNNGLVWTGFTDSITREKHTDDGYVIDIGGVDADGNDGVNDISWLVIKALNELNTLGMKPVFKLNEKTSPEFAKACYETNSKLSMVSLQLRLTGMR</sequence>
<protein>
    <submittedName>
        <fullName evidence="2">Protein containing Pyruvate formate-lyase, PFL domain protein</fullName>
        <ecNumber evidence="2">2.3.1.54</ecNumber>
    </submittedName>
</protein>
<keyword evidence="2" id="KW-0012">Acyltransferase</keyword>